<evidence type="ECO:0000313" key="2">
    <source>
        <dbReference type="EMBL" id="GAO31514.1"/>
    </source>
</evidence>
<organism evidence="2 3">
    <name type="scientific">Geofilum rubicundum JCM 15548</name>
    <dbReference type="NCBI Taxonomy" id="1236989"/>
    <lineage>
        <taxon>Bacteria</taxon>
        <taxon>Pseudomonadati</taxon>
        <taxon>Bacteroidota</taxon>
        <taxon>Bacteroidia</taxon>
        <taxon>Marinilabiliales</taxon>
        <taxon>Marinilabiliaceae</taxon>
        <taxon>Geofilum</taxon>
    </lineage>
</organism>
<keyword evidence="1" id="KW-0472">Membrane</keyword>
<accession>A0A0E9M1Y1</accession>
<gene>
    <name evidence="2" type="ORF">JCM15548_13881</name>
</gene>
<dbReference type="AlphaFoldDB" id="A0A0E9M1Y1"/>
<evidence type="ECO:0000313" key="3">
    <source>
        <dbReference type="Proteomes" id="UP000032900"/>
    </source>
</evidence>
<protein>
    <submittedName>
        <fullName evidence="2">Uncharacterized protein</fullName>
    </submittedName>
</protein>
<proteinExistence type="predicted"/>
<keyword evidence="1" id="KW-1133">Transmembrane helix</keyword>
<comment type="caution">
    <text evidence="2">The sequence shown here is derived from an EMBL/GenBank/DDBJ whole genome shotgun (WGS) entry which is preliminary data.</text>
</comment>
<feature type="transmembrane region" description="Helical" evidence="1">
    <location>
        <begin position="31"/>
        <end position="49"/>
    </location>
</feature>
<reference evidence="2 3" key="1">
    <citation type="journal article" date="2015" name="Microbes Environ.">
        <title>Distribution and evolution of nitrogen fixation genes in the phylum bacteroidetes.</title>
        <authorList>
            <person name="Inoue J."/>
            <person name="Oshima K."/>
            <person name="Suda W."/>
            <person name="Sakamoto M."/>
            <person name="Iino T."/>
            <person name="Noda S."/>
            <person name="Hongoh Y."/>
            <person name="Hattori M."/>
            <person name="Ohkuma M."/>
        </authorList>
    </citation>
    <scope>NUCLEOTIDE SEQUENCE [LARGE SCALE GENOMIC DNA]</scope>
    <source>
        <strain evidence="2">JCM 15548</strain>
    </source>
</reference>
<dbReference type="EMBL" id="BAZW01000050">
    <property type="protein sequence ID" value="GAO31514.1"/>
    <property type="molecule type" value="Genomic_DNA"/>
</dbReference>
<keyword evidence="3" id="KW-1185">Reference proteome</keyword>
<keyword evidence="1" id="KW-0812">Transmembrane</keyword>
<dbReference type="Proteomes" id="UP000032900">
    <property type="component" value="Unassembled WGS sequence"/>
</dbReference>
<sequence>MKTNILLKSRQLDVESPTGALSQLRSIKQTGAFLLLLFATLIFALFLSSCDDDENKDDLDLDLMEENTTLNVSGGVDGNFKAIGQLIELYNNETQFYVSSFQFFESEDSEQSRFHITISRYGKAPLELGEHLHSIDNTFLEDEETEGFGAVVLWLDDEDNPTVYSEVENSSIKIEKVTNSQVTGEFTLNVKAVGYDETPPSIRINGSFKIPRITF</sequence>
<evidence type="ECO:0000256" key="1">
    <source>
        <dbReference type="SAM" id="Phobius"/>
    </source>
</evidence>
<dbReference type="RefSeq" id="WP_062127672.1">
    <property type="nucleotide sequence ID" value="NZ_BAZW01000050.1"/>
</dbReference>
<name>A0A0E9M1Y1_9BACT</name>
<dbReference type="STRING" id="1236989.JCM15548_13881"/>